<dbReference type="InterPro" id="IPR006016">
    <property type="entry name" value="UspA"/>
</dbReference>
<protein>
    <submittedName>
        <fullName evidence="3">TRAP-T-associated universal stress protein TeaD</fullName>
    </submittedName>
</protein>
<evidence type="ECO:0000313" key="3">
    <source>
        <dbReference type="EMBL" id="SSW64782.1"/>
    </source>
</evidence>
<dbReference type="AlphaFoldDB" id="A0A446CA38"/>
<feature type="domain" description="UspA" evidence="2">
    <location>
        <begin position="1"/>
        <end position="140"/>
    </location>
</feature>
<proteinExistence type="inferred from homology"/>
<organism evidence="3 4">
    <name type="scientific">Achromobacter veterisilvae</name>
    <dbReference type="NCBI Taxonomy" id="2069367"/>
    <lineage>
        <taxon>Bacteria</taxon>
        <taxon>Pseudomonadati</taxon>
        <taxon>Pseudomonadota</taxon>
        <taxon>Betaproteobacteria</taxon>
        <taxon>Burkholderiales</taxon>
        <taxon>Alcaligenaceae</taxon>
        <taxon>Achromobacter</taxon>
    </lineage>
</organism>
<dbReference type="InterPro" id="IPR014729">
    <property type="entry name" value="Rossmann-like_a/b/a_fold"/>
</dbReference>
<accession>A0A446CA38</accession>
<dbReference type="PANTHER" id="PTHR46268:SF6">
    <property type="entry name" value="UNIVERSAL STRESS PROTEIN UP12"/>
    <property type="match status" value="1"/>
</dbReference>
<evidence type="ECO:0000259" key="2">
    <source>
        <dbReference type="Pfam" id="PF00582"/>
    </source>
</evidence>
<dbReference type="EMBL" id="UFQC01000005">
    <property type="protein sequence ID" value="SSW64782.1"/>
    <property type="molecule type" value="Genomic_DNA"/>
</dbReference>
<dbReference type="Gene3D" id="3.40.50.620">
    <property type="entry name" value="HUPs"/>
    <property type="match status" value="1"/>
</dbReference>
<reference evidence="3 4" key="1">
    <citation type="submission" date="2018-07" db="EMBL/GenBank/DDBJ databases">
        <authorList>
            <person name="Peeters C."/>
        </authorList>
    </citation>
    <scope>NUCLEOTIDE SEQUENCE [LARGE SCALE GENOMIC DNA]</scope>
    <source>
        <strain evidence="3 4">LMG 30378</strain>
    </source>
</reference>
<gene>
    <name evidence="3" type="primary">teaD_3</name>
    <name evidence="3" type="ORF">AVE30378_01217</name>
</gene>
<comment type="similarity">
    <text evidence="1">Belongs to the universal stress protein A family.</text>
</comment>
<evidence type="ECO:0000313" key="4">
    <source>
        <dbReference type="Proteomes" id="UP000289465"/>
    </source>
</evidence>
<dbReference type="PANTHER" id="PTHR46268">
    <property type="entry name" value="STRESS RESPONSE PROTEIN NHAX"/>
    <property type="match status" value="1"/>
</dbReference>
<evidence type="ECO:0000256" key="1">
    <source>
        <dbReference type="ARBA" id="ARBA00008791"/>
    </source>
</evidence>
<dbReference type="SUPFAM" id="SSF52402">
    <property type="entry name" value="Adenine nucleotide alpha hydrolases-like"/>
    <property type="match status" value="1"/>
</dbReference>
<dbReference type="CDD" id="cd00293">
    <property type="entry name" value="USP-like"/>
    <property type="match status" value="1"/>
</dbReference>
<dbReference type="Pfam" id="PF00582">
    <property type="entry name" value="Usp"/>
    <property type="match status" value="1"/>
</dbReference>
<dbReference type="Proteomes" id="UP000289465">
    <property type="component" value="Unassembled WGS sequence"/>
</dbReference>
<dbReference type="InterPro" id="IPR006015">
    <property type="entry name" value="Universal_stress_UspA"/>
</dbReference>
<sequence>MKNVLVPVDGSANSLRAVRYMVDHIRENGPCAIHLLNVQLPIVSGTVLAFVDQTTIQEYYEDEAKTALSDAKAVLDKSGIVYQAALRVGNIAESIKAYATEQQCDHVVMGSRGLGATGSLLLGSVTLKVLHTIHIPVILIN</sequence>
<dbReference type="PRINTS" id="PR01438">
    <property type="entry name" value="UNVRSLSTRESS"/>
</dbReference>
<name>A0A446CA38_9BURK</name>